<dbReference type="Proteomes" id="UP000036756">
    <property type="component" value="Unassembled WGS sequence"/>
</dbReference>
<feature type="domain" description="SHOCT" evidence="2">
    <location>
        <begin position="300"/>
        <end position="327"/>
    </location>
</feature>
<organism evidence="3 4">
    <name type="scientific">Clostridium cylindrosporum DSM 605</name>
    <dbReference type="NCBI Taxonomy" id="1121307"/>
    <lineage>
        <taxon>Bacteria</taxon>
        <taxon>Bacillati</taxon>
        <taxon>Bacillota</taxon>
        <taxon>Clostridia</taxon>
        <taxon>Eubacteriales</taxon>
        <taxon>Clostridiaceae</taxon>
        <taxon>Clostridium</taxon>
    </lineage>
</organism>
<sequence length="330" mass="38419">MKEMKEIDEIRKGEITSQMKILRPPKNRGILLGFLIPIFIIIFQDLLFKSSFVFSIDYYIGWKKFVIGMLILPPIIGYLWDRKYLHPKHNEYLRKERDVFEKEKATKIKKIQDEIEKYYSFHKIPKNKKINTVIVKQSDVNELKEKCRYIMWKECDKLHFVFEKYINYDVPKVEIPIDQITTFQIQGDMYTETNISGGEIKGGGSSIGGAVAGAVLAGGVGAVVGSRKKIEGTPITSETNIVDNRETILEFYNNEDKLSYIFLDNNAYKILLKLIPEKEINFNKHRIESNNTNSSNNVYDEIKKLAELKDQGIITEEEFNEKKQELLKRI</sequence>
<comment type="caution">
    <text evidence="3">The sequence shown here is derived from an EMBL/GenBank/DDBJ whole genome shotgun (WGS) entry which is preliminary data.</text>
</comment>
<dbReference type="OrthoDB" id="2307739at2"/>
<evidence type="ECO:0000313" key="4">
    <source>
        <dbReference type="Proteomes" id="UP000036756"/>
    </source>
</evidence>
<dbReference type="STRING" id="1121307.CLCY_2c02750"/>
<dbReference type="Pfam" id="PF09851">
    <property type="entry name" value="SHOCT"/>
    <property type="match status" value="1"/>
</dbReference>
<dbReference type="EMBL" id="LFVU01000027">
    <property type="protein sequence ID" value="KMT21514.1"/>
    <property type="molecule type" value="Genomic_DNA"/>
</dbReference>
<dbReference type="InterPro" id="IPR018649">
    <property type="entry name" value="SHOCT"/>
</dbReference>
<feature type="transmembrane region" description="Helical" evidence="1">
    <location>
        <begin position="29"/>
        <end position="48"/>
    </location>
</feature>
<keyword evidence="1" id="KW-0812">Transmembrane</keyword>
<dbReference type="AlphaFoldDB" id="A0A0J8DB43"/>
<protein>
    <recommendedName>
        <fullName evidence="2">SHOCT domain-containing protein</fullName>
    </recommendedName>
</protein>
<proteinExistence type="predicted"/>
<dbReference type="RefSeq" id="WP_048570944.1">
    <property type="nucleotide sequence ID" value="NZ_LFVU01000027.1"/>
</dbReference>
<accession>A0A0J8DB43</accession>
<dbReference type="PATRIC" id="fig|1121307.3.peg.1132"/>
<evidence type="ECO:0000259" key="2">
    <source>
        <dbReference type="Pfam" id="PF09851"/>
    </source>
</evidence>
<name>A0A0J8DB43_CLOCY</name>
<keyword evidence="1" id="KW-0472">Membrane</keyword>
<keyword evidence="1" id="KW-1133">Transmembrane helix</keyword>
<keyword evidence="4" id="KW-1185">Reference proteome</keyword>
<gene>
    <name evidence="3" type="ORF">CLCY_2c02750</name>
</gene>
<evidence type="ECO:0000256" key="1">
    <source>
        <dbReference type="SAM" id="Phobius"/>
    </source>
</evidence>
<evidence type="ECO:0000313" key="3">
    <source>
        <dbReference type="EMBL" id="KMT21514.1"/>
    </source>
</evidence>
<feature type="transmembrane region" description="Helical" evidence="1">
    <location>
        <begin position="60"/>
        <end position="80"/>
    </location>
</feature>
<reference evidence="3 4" key="1">
    <citation type="submission" date="2015-06" db="EMBL/GenBank/DDBJ databases">
        <title>Draft genome sequence of the purine-degrading Clostridium cylindrosporum HC-1 (DSM 605).</title>
        <authorList>
            <person name="Poehlein A."/>
            <person name="Schiel-Bengelsdorf B."/>
            <person name="Bengelsdorf F."/>
            <person name="Daniel R."/>
            <person name="Duerre P."/>
        </authorList>
    </citation>
    <scope>NUCLEOTIDE SEQUENCE [LARGE SCALE GENOMIC DNA]</scope>
    <source>
        <strain evidence="3 4">DSM 605</strain>
    </source>
</reference>